<keyword evidence="1" id="KW-0547">Nucleotide-binding</keyword>
<dbReference type="GO" id="GO:0004386">
    <property type="term" value="F:helicase activity"/>
    <property type="evidence" value="ECO:0007669"/>
    <property type="project" value="UniProtKB-KW"/>
</dbReference>
<name>A0A1M5NSQ7_9FIRM</name>
<dbReference type="Proteomes" id="UP000243255">
    <property type="component" value="Unassembled WGS sequence"/>
</dbReference>
<dbReference type="SUPFAM" id="SSF53098">
    <property type="entry name" value="Ribonuclease H-like"/>
    <property type="match status" value="1"/>
</dbReference>
<keyword evidence="1" id="KW-0067">ATP-binding</keyword>
<dbReference type="STRING" id="1121321.SAMN04488530_11165"/>
<dbReference type="AlphaFoldDB" id="A0A1M5NSQ7"/>
<dbReference type="OrthoDB" id="9813328at2"/>
<keyword evidence="1" id="KW-0378">Hydrolase</keyword>
<dbReference type="GO" id="GO:0003676">
    <property type="term" value="F:nucleic acid binding"/>
    <property type="evidence" value="ECO:0007669"/>
    <property type="project" value="InterPro"/>
</dbReference>
<reference evidence="2" key="1">
    <citation type="submission" date="2016-11" db="EMBL/GenBank/DDBJ databases">
        <authorList>
            <person name="Varghese N."/>
            <person name="Submissions S."/>
        </authorList>
    </citation>
    <scope>NUCLEOTIDE SEQUENCE [LARGE SCALE GENOMIC DNA]</scope>
    <source>
        <strain evidence="2">DSM 2635</strain>
    </source>
</reference>
<dbReference type="Gene3D" id="3.30.420.10">
    <property type="entry name" value="Ribonuclease H-like superfamily/Ribonuclease H"/>
    <property type="match status" value="2"/>
</dbReference>
<sequence>MDCPVYVKKEDNMFSILDNIVFLDIEASELDPKKSEIIGVGAVKVDEGSIELFESTGSLQDISFHFKNFLGNKTIIVHNADLVMRFLKYNMPEIKNKILDSMELVVILEPYHTG</sequence>
<evidence type="ECO:0000313" key="1">
    <source>
        <dbReference type="EMBL" id="SHG92498.1"/>
    </source>
</evidence>
<organism evidence="1 2">
    <name type="scientific">Asaccharospora irregularis DSM 2635</name>
    <dbReference type="NCBI Taxonomy" id="1121321"/>
    <lineage>
        <taxon>Bacteria</taxon>
        <taxon>Bacillati</taxon>
        <taxon>Bacillota</taxon>
        <taxon>Clostridia</taxon>
        <taxon>Peptostreptococcales</taxon>
        <taxon>Peptostreptococcaceae</taxon>
        <taxon>Asaccharospora</taxon>
    </lineage>
</organism>
<keyword evidence="1" id="KW-0347">Helicase</keyword>
<evidence type="ECO:0000313" key="2">
    <source>
        <dbReference type="Proteomes" id="UP000243255"/>
    </source>
</evidence>
<gene>
    <name evidence="1" type="ORF">SAMN04488530_11165</name>
</gene>
<dbReference type="InterPro" id="IPR012337">
    <property type="entry name" value="RNaseH-like_sf"/>
</dbReference>
<keyword evidence="2" id="KW-1185">Reference proteome</keyword>
<protein>
    <submittedName>
        <fullName evidence="1">ATP-dependent DNA helicase DinG</fullName>
    </submittedName>
</protein>
<dbReference type="EMBL" id="FQWX01000011">
    <property type="protein sequence ID" value="SHG92498.1"/>
    <property type="molecule type" value="Genomic_DNA"/>
</dbReference>
<proteinExistence type="predicted"/>
<accession>A0A1M5NSQ7</accession>
<dbReference type="RefSeq" id="WP_073125626.1">
    <property type="nucleotide sequence ID" value="NZ_BAABCH010000100.1"/>
</dbReference>
<dbReference type="InterPro" id="IPR036397">
    <property type="entry name" value="RNaseH_sf"/>
</dbReference>